<keyword evidence="5" id="KW-1185">Reference proteome</keyword>
<dbReference type="RefSeq" id="XP_016615501.1">
    <property type="nucleotide sequence ID" value="XM_016768033.1"/>
</dbReference>
<dbReference type="InterPro" id="IPR020904">
    <property type="entry name" value="Sc_DH/Rdtase_CS"/>
</dbReference>
<evidence type="ECO:0000256" key="3">
    <source>
        <dbReference type="ARBA" id="ARBA00023002"/>
    </source>
</evidence>
<comment type="similarity">
    <text evidence="1">Belongs to the short-chain dehydrogenases/reductases (SDR) family.</text>
</comment>
<keyword evidence="2" id="KW-0521">NADP</keyword>
<dbReference type="HOGENOM" id="CLU_010194_1_1_1"/>
<dbReference type="Proteomes" id="UP000053789">
    <property type="component" value="Unassembled WGS sequence"/>
</dbReference>
<dbReference type="GO" id="GO:0016616">
    <property type="term" value="F:oxidoreductase activity, acting on the CH-OH group of donors, NAD or NADP as acceptor"/>
    <property type="evidence" value="ECO:0007669"/>
    <property type="project" value="TreeGrafter"/>
</dbReference>
<accession>A0A0D2FQG2</accession>
<dbReference type="OrthoDB" id="37659at2759"/>
<dbReference type="PRINTS" id="PR00080">
    <property type="entry name" value="SDRFAMILY"/>
</dbReference>
<evidence type="ECO:0000313" key="5">
    <source>
        <dbReference type="Proteomes" id="UP000053789"/>
    </source>
</evidence>
<evidence type="ECO:0000313" key="4">
    <source>
        <dbReference type="EMBL" id="KIW88832.1"/>
    </source>
</evidence>
<evidence type="ECO:0008006" key="6">
    <source>
        <dbReference type="Google" id="ProtNLM"/>
    </source>
</evidence>
<dbReference type="SUPFAM" id="SSF51735">
    <property type="entry name" value="NAD(P)-binding Rossmann-fold domains"/>
    <property type="match status" value="1"/>
</dbReference>
<dbReference type="InterPro" id="IPR002347">
    <property type="entry name" value="SDR_fam"/>
</dbReference>
<sequence length="264" mass="28270">MATTPAQYLTGMFSLDGQIAIMTGATGGLGSALAGALAQAGVSNIISIEAPNDPLSSNLKTAVEEVGGKITTFHCDLRNAKNLRECYQSIWKTGVEPDILINVAGVMRRNLCEDATDDEIDLLFEVNAKAVYISMQEVGRKLMAHSKGGKIINIASVTSYQAGFNTSVYSSTKGAVLQMTKAFSNEWASKGIQVNCIAPGFMRTSMTAQYQDNPKMIEYLMSRVPAQRWGEPRDLVPAMLFLAAPSNTFTSGACLIVDGGYCGK</sequence>
<gene>
    <name evidence="4" type="ORF">Z519_10316</name>
</gene>
<protein>
    <recommendedName>
        <fullName evidence="6">2-deoxy-D-gluconate 3-dehydrogenase</fullName>
    </recommendedName>
</protein>
<evidence type="ECO:0000256" key="1">
    <source>
        <dbReference type="ARBA" id="ARBA00006484"/>
    </source>
</evidence>
<organism evidence="4 5">
    <name type="scientific">Cladophialophora bantiana (strain ATCC 10958 / CBS 173.52 / CDC B-1940 / NIH 8579)</name>
    <name type="common">Xylohypha bantiana</name>
    <dbReference type="NCBI Taxonomy" id="1442370"/>
    <lineage>
        <taxon>Eukaryota</taxon>
        <taxon>Fungi</taxon>
        <taxon>Dikarya</taxon>
        <taxon>Ascomycota</taxon>
        <taxon>Pezizomycotina</taxon>
        <taxon>Eurotiomycetes</taxon>
        <taxon>Chaetothyriomycetidae</taxon>
        <taxon>Chaetothyriales</taxon>
        <taxon>Herpotrichiellaceae</taxon>
        <taxon>Cladophialophora</taxon>
    </lineage>
</organism>
<reference evidence="4" key="1">
    <citation type="submission" date="2015-01" db="EMBL/GenBank/DDBJ databases">
        <title>The Genome Sequence of Cladophialophora bantiana CBS 173.52.</title>
        <authorList>
            <consortium name="The Broad Institute Genomics Platform"/>
            <person name="Cuomo C."/>
            <person name="de Hoog S."/>
            <person name="Gorbushina A."/>
            <person name="Stielow B."/>
            <person name="Teixiera M."/>
            <person name="Abouelleil A."/>
            <person name="Chapman S.B."/>
            <person name="Priest M."/>
            <person name="Young S.K."/>
            <person name="Wortman J."/>
            <person name="Nusbaum C."/>
            <person name="Birren B."/>
        </authorList>
    </citation>
    <scope>NUCLEOTIDE SEQUENCE [LARGE SCALE GENOMIC DNA]</scope>
    <source>
        <strain evidence="4">CBS 173.52</strain>
    </source>
</reference>
<dbReference type="Pfam" id="PF13561">
    <property type="entry name" value="adh_short_C2"/>
    <property type="match status" value="1"/>
</dbReference>
<name>A0A0D2FQG2_CLAB1</name>
<dbReference type="Gene3D" id="3.40.50.720">
    <property type="entry name" value="NAD(P)-binding Rossmann-like Domain"/>
    <property type="match status" value="1"/>
</dbReference>
<dbReference type="PROSITE" id="PS00061">
    <property type="entry name" value="ADH_SHORT"/>
    <property type="match status" value="1"/>
</dbReference>
<keyword evidence="3" id="KW-0560">Oxidoreductase</keyword>
<dbReference type="GeneID" id="27703244"/>
<dbReference type="PANTHER" id="PTHR42760">
    <property type="entry name" value="SHORT-CHAIN DEHYDROGENASES/REDUCTASES FAMILY MEMBER"/>
    <property type="match status" value="1"/>
</dbReference>
<dbReference type="EMBL" id="KN846997">
    <property type="protein sequence ID" value="KIW88832.1"/>
    <property type="molecule type" value="Genomic_DNA"/>
</dbReference>
<dbReference type="PRINTS" id="PR00081">
    <property type="entry name" value="GDHRDH"/>
</dbReference>
<dbReference type="PANTHER" id="PTHR42760:SF5">
    <property type="entry name" value="2-DEHYDRO-3-DEOXY-D-GLUCONATE 5-DEHYDROGENASE"/>
    <property type="match status" value="1"/>
</dbReference>
<dbReference type="AlphaFoldDB" id="A0A0D2FQG2"/>
<dbReference type="InterPro" id="IPR036291">
    <property type="entry name" value="NAD(P)-bd_dom_sf"/>
</dbReference>
<evidence type="ECO:0000256" key="2">
    <source>
        <dbReference type="ARBA" id="ARBA00022857"/>
    </source>
</evidence>
<proteinExistence type="inferred from homology"/>
<dbReference type="FunFam" id="3.40.50.720:FF:000084">
    <property type="entry name" value="Short-chain dehydrogenase reductase"/>
    <property type="match status" value="1"/>
</dbReference>